<reference evidence="2" key="1">
    <citation type="journal article" date="2013" name="Genetics">
        <title>The draft genome and transcriptome of Panagrellus redivivus are shaped by the harsh demands of a free-living lifestyle.</title>
        <authorList>
            <person name="Srinivasan J."/>
            <person name="Dillman A.R."/>
            <person name="Macchietto M.G."/>
            <person name="Heikkinen L."/>
            <person name="Lakso M."/>
            <person name="Fracchia K.M."/>
            <person name="Antoshechkin I."/>
            <person name="Mortazavi A."/>
            <person name="Wong G."/>
            <person name="Sternberg P.W."/>
        </authorList>
    </citation>
    <scope>NUCLEOTIDE SEQUENCE [LARGE SCALE GENOMIC DNA]</scope>
    <source>
        <strain evidence="2">MT8872</strain>
    </source>
</reference>
<evidence type="ECO:0000256" key="1">
    <source>
        <dbReference type="SAM" id="MobiDB-lite"/>
    </source>
</evidence>
<organism evidence="2 3">
    <name type="scientific">Panagrellus redivivus</name>
    <name type="common">Microworm</name>
    <dbReference type="NCBI Taxonomy" id="6233"/>
    <lineage>
        <taxon>Eukaryota</taxon>
        <taxon>Metazoa</taxon>
        <taxon>Ecdysozoa</taxon>
        <taxon>Nematoda</taxon>
        <taxon>Chromadorea</taxon>
        <taxon>Rhabditida</taxon>
        <taxon>Tylenchina</taxon>
        <taxon>Panagrolaimomorpha</taxon>
        <taxon>Panagrolaimoidea</taxon>
        <taxon>Panagrolaimidae</taxon>
        <taxon>Panagrellus</taxon>
    </lineage>
</organism>
<keyword evidence="2" id="KW-1185">Reference proteome</keyword>
<dbReference type="AlphaFoldDB" id="A0A7E4V5C2"/>
<reference evidence="3" key="2">
    <citation type="submission" date="2020-10" db="UniProtKB">
        <authorList>
            <consortium name="WormBaseParasite"/>
        </authorList>
    </citation>
    <scope>IDENTIFICATION</scope>
</reference>
<evidence type="ECO:0000313" key="2">
    <source>
        <dbReference type="Proteomes" id="UP000492821"/>
    </source>
</evidence>
<feature type="region of interest" description="Disordered" evidence="1">
    <location>
        <begin position="294"/>
        <end position="315"/>
    </location>
</feature>
<dbReference type="WBParaSite" id="Pan_g16831.t1">
    <property type="protein sequence ID" value="Pan_g16831.t1"/>
    <property type="gene ID" value="Pan_g16831"/>
</dbReference>
<feature type="compositionally biased region" description="Polar residues" evidence="1">
    <location>
        <begin position="304"/>
        <end position="315"/>
    </location>
</feature>
<protein>
    <submittedName>
        <fullName evidence="3">BTB domain-containing protein</fullName>
    </submittedName>
</protein>
<evidence type="ECO:0000313" key="3">
    <source>
        <dbReference type="WBParaSite" id="Pan_g16831.t1"/>
    </source>
</evidence>
<proteinExistence type="predicted"/>
<sequence>MPYPLSKLAYGLRSRLRELASPAEAYALQVAAPDFEGFKPIQKLKNVTGLRLHFNDILPFGYEIEDSTESSDSQLVYRIGSDCMSLHNVNRRHSAKPIFDRCFLSAAIGIFFESSHLTATFLHDFGAQTNLTFMSVFDCTFSADVTPHTFCTAYKNITELTFDNLPQKLNWVDAFVETNYSGMTLLHFQVGDLDLLKVSTIRIVAFLKAQRHTFSMDIELPRYDDAEVRQTLEALFNSTYFVEKGNHHRAVRRVIIHTWNKPERYPRVCRVFCLKDEVTDKADNVRNPWRKRRYSSGYWGYDGPSSSKSAYKTDE</sequence>
<name>A0A7E4V5C2_PANRE</name>
<dbReference type="Proteomes" id="UP000492821">
    <property type="component" value="Unassembled WGS sequence"/>
</dbReference>
<accession>A0A7E4V5C2</accession>